<evidence type="ECO:0000256" key="6">
    <source>
        <dbReference type="ARBA" id="ARBA00022989"/>
    </source>
</evidence>
<dbReference type="InterPro" id="IPR052017">
    <property type="entry name" value="TSUP"/>
</dbReference>
<reference evidence="9 10" key="1">
    <citation type="submission" date="2015-01" db="EMBL/GenBank/DDBJ databases">
        <title>Genome of Sphingomonas taxi strain 30a.</title>
        <authorList>
            <person name="Eevers N."/>
            <person name="Van Hamme J."/>
            <person name="Bottos E."/>
            <person name="Weyens N."/>
            <person name="Vangronsveld J."/>
        </authorList>
    </citation>
    <scope>NUCLEOTIDE SEQUENCE [LARGE SCALE GENOMIC DNA]</scope>
    <source>
        <strain evidence="9 10">30a</strain>
    </source>
</reference>
<organism evidence="9 10">
    <name type="scientific">Sphingomonas melonis</name>
    <dbReference type="NCBI Taxonomy" id="152682"/>
    <lineage>
        <taxon>Bacteria</taxon>
        <taxon>Pseudomonadati</taxon>
        <taxon>Pseudomonadota</taxon>
        <taxon>Alphaproteobacteria</taxon>
        <taxon>Sphingomonadales</taxon>
        <taxon>Sphingomonadaceae</taxon>
        <taxon>Sphingomonas</taxon>
    </lineage>
</organism>
<feature type="transmembrane region" description="Helical" evidence="8">
    <location>
        <begin position="188"/>
        <end position="207"/>
    </location>
</feature>
<dbReference type="PATRIC" id="fig|1549858.7.peg.840"/>
<evidence type="ECO:0000256" key="8">
    <source>
        <dbReference type="RuleBase" id="RU363041"/>
    </source>
</evidence>
<comment type="subcellular location">
    <subcellularLocation>
        <location evidence="1 8">Cell membrane</location>
        <topology evidence="1 8">Multi-pass membrane protein</topology>
    </subcellularLocation>
</comment>
<dbReference type="PANTHER" id="PTHR30269:SF37">
    <property type="entry name" value="MEMBRANE TRANSPORTER PROTEIN"/>
    <property type="match status" value="1"/>
</dbReference>
<name>A0A0D1KQT4_9SPHN</name>
<dbReference type="Pfam" id="PF01925">
    <property type="entry name" value="TauE"/>
    <property type="match status" value="1"/>
</dbReference>
<keyword evidence="6 8" id="KW-1133">Transmembrane helix</keyword>
<gene>
    <name evidence="9" type="ORF">SR41_12275</name>
</gene>
<evidence type="ECO:0000256" key="3">
    <source>
        <dbReference type="ARBA" id="ARBA00022448"/>
    </source>
</evidence>
<evidence type="ECO:0000256" key="1">
    <source>
        <dbReference type="ARBA" id="ARBA00004651"/>
    </source>
</evidence>
<keyword evidence="3" id="KW-0813">Transport</keyword>
<feature type="transmembrane region" description="Helical" evidence="8">
    <location>
        <begin position="32"/>
        <end position="49"/>
    </location>
</feature>
<feature type="transmembrane region" description="Helical" evidence="8">
    <location>
        <begin position="219"/>
        <end position="236"/>
    </location>
</feature>
<evidence type="ECO:0000256" key="7">
    <source>
        <dbReference type="ARBA" id="ARBA00023136"/>
    </source>
</evidence>
<dbReference type="EMBL" id="JXTP01000058">
    <property type="protein sequence ID" value="KIU26844.1"/>
    <property type="molecule type" value="Genomic_DNA"/>
</dbReference>
<feature type="transmembrane region" description="Helical" evidence="8">
    <location>
        <begin position="95"/>
        <end position="118"/>
    </location>
</feature>
<comment type="similarity">
    <text evidence="2 8">Belongs to the 4-toluene sulfonate uptake permease (TSUP) (TC 2.A.102) family.</text>
</comment>
<dbReference type="Proteomes" id="UP000033203">
    <property type="component" value="Unassembled WGS sequence"/>
</dbReference>
<comment type="caution">
    <text evidence="9">The sequence shown here is derived from an EMBL/GenBank/DDBJ whole genome shotgun (WGS) entry which is preliminary data.</text>
</comment>
<dbReference type="AlphaFoldDB" id="A0A0D1KQT4"/>
<proteinExistence type="inferred from homology"/>
<feature type="transmembrane region" description="Helical" evidence="8">
    <location>
        <begin position="125"/>
        <end position="151"/>
    </location>
</feature>
<evidence type="ECO:0000256" key="4">
    <source>
        <dbReference type="ARBA" id="ARBA00022475"/>
    </source>
</evidence>
<keyword evidence="7 8" id="KW-0472">Membrane</keyword>
<protein>
    <recommendedName>
        <fullName evidence="8">Probable membrane transporter protein</fullName>
    </recommendedName>
</protein>
<evidence type="ECO:0000256" key="5">
    <source>
        <dbReference type="ARBA" id="ARBA00022692"/>
    </source>
</evidence>
<evidence type="ECO:0000313" key="10">
    <source>
        <dbReference type="Proteomes" id="UP000033203"/>
    </source>
</evidence>
<dbReference type="InterPro" id="IPR002781">
    <property type="entry name" value="TM_pro_TauE-like"/>
</dbReference>
<accession>A0A0D1KQT4</accession>
<evidence type="ECO:0000256" key="2">
    <source>
        <dbReference type="ARBA" id="ARBA00009142"/>
    </source>
</evidence>
<sequence length="238" mass="24435">MTDYLLLVLGAFVAAAISGSAGFGGALLLLPLLNQVVGVTEAVPLLTIVQIIGNGARAVMNWQQIRWRPVLLFLAAAIPLSMLGALSFASLPTSLVTRLVGGAILLLVVLKATGMIAFKPSRRVLVVGGGITGLLSGLVGSAGPLGAAVFLSLGLPPLAYVASDATAAIAMHGAKTIVYGATIDLGPAFWPLAIAMGLAMIAGTWAGRSLIKRLPVDRFRQFVMVLLALIAVQMIVMG</sequence>
<feature type="transmembrane region" description="Helical" evidence="8">
    <location>
        <begin position="70"/>
        <end position="89"/>
    </location>
</feature>
<evidence type="ECO:0000313" key="9">
    <source>
        <dbReference type="EMBL" id="KIU26844.1"/>
    </source>
</evidence>
<dbReference type="GO" id="GO:0005886">
    <property type="term" value="C:plasma membrane"/>
    <property type="evidence" value="ECO:0007669"/>
    <property type="project" value="UniProtKB-SubCell"/>
</dbReference>
<dbReference type="PANTHER" id="PTHR30269">
    <property type="entry name" value="TRANSMEMBRANE PROTEIN YFCA"/>
    <property type="match status" value="1"/>
</dbReference>
<keyword evidence="4 8" id="KW-1003">Cell membrane</keyword>
<keyword evidence="5 8" id="KW-0812">Transmembrane</keyword>